<name>A0A0R0D121_9GAMM</name>
<evidence type="ECO:0000256" key="10">
    <source>
        <dbReference type="PROSITE-ProRule" id="PRU01360"/>
    </source>
</evidence>
<dbReference type="Gene3D" id="2.170.130.10">
    <property type="entry name" value="TonB-dependent receptor, plug domain"/>
    <property type="match status" value="1"/>
</dbReference>
<dbReference type="AlphaFoldDB" id="A0A0R0D121"/>
<proteinExistence type="inferred from homology"/>
<dbReference type="InterPro" id="IPR000531">
    <property type="entry name" value="Beta-barrel_TonB"/>
</dbReference>
<dbReference type="InterPro" id="IPR010105">
    <property type="entry name" value="TonB_sidphr_rcpt"/>
</dbReference>
<dbReference type="PROSITE" id="PS52016">
    <property type="entry name" value="TONB_DEPENDENT_REC_3"/>
    <property type="match status" value="1"/>
</dbReference>
<dbReference type="Pfam" id="PF00593">
    <property type="entry name" value="TonB_dep_Rec_b-barrel"/>
    <property type="match status" value="1"/>
</dbReference>
<dbReference type="NCBIfam" id="TIGR01783">
    <property type="entry name" value="TonB-siderophor"/>
    <property type="match status" value="1"/>
</dbReference>
<evidence type="ECO:0000256" key="1">
    <source>
        <dbReference type="ARBA" id="ARBA00004571"/>
    </source>
</evidence>
<dbReference type="InterPro" id="IPR039426">
    <property type="entry name" value="TonB-dep_rcpt-like"/>
</dbReference>
<dbReference type="InterPro" id="IPR037066">
    <property type="entry name" value="Plug_dom_sf"/>
</dbReference>
<keyword evidence="3 10" id="KW-0813">Transport</keyword>
<keyword evidence="8" id="KW-0675">Receptor</keyword>
<organism evidence="15 16">
    <name type="scientific">Stenotrophomonas terrae</name>
    <dbReference type="NCBI Taxonomy" id="405446"/>
    <lineage>
        <taxon>Bacteria</taxon>
        <taxon>Pseudomonadati</taxon>
        <taxon>Pseudomonadota</taxon>
        <taxon>Gammaproteobacteria</taxon>
        <taxon>Lysobacterales</taxon>
        <taxon>Lysobacteraceae</taxon>
        <taxon>Stenotrophomonas</taxon>
    </lineage>
</organism>
<evidence type="ECO:0000256" key="2">
    <source>
        <dbReference type="ARBA" id="ARBA00009810"/>
    </source>
</evidence>
<feature type="domain" description="TonB-dependent receptor plug" evidence="14">
    <location>
        <begin position="68"/>
        <end position="167"/>
    </location>
</feature>
<dbReference type="GO" id="GO:0015344">
    <property type="term" value="F:siderophore uptake transmembrane transporter activity"/>
    <property type="evidence" value="ECO:0007669"/>
    <property type="project" value="TreeGrafter"/>
</dbReference>
<keyword evidence="4 10" id="KW-1134">Transmembrane beta strand</keyword>
<evidence type="ECO:0008006" key="17">
    <source>
        <dbReference type="Google" id="ProtNLM"/>
    </source>
</evidence>
<evidence type="ECO:0000256" key="5">
    <source>
        <dbReference type="ARBA" id="ARBA00022692"/>
    </source>
</evidence>
<feature type="signal peptide" evidence="12">
    <location>
        <begin position="1"/>
        <end position="22"/>
    </location>
</feature>
<comment type="caution">
    <text evidence="15">The sequence shown here is derived from an EMBL/GenBank/DDBJ whole genome shotgun (WGS) entry which is preliminary data.</text>
</comment>
<dbReference type="PANTHER" id="PTHR32552:SF82">
    <property type="entry name" value="FCUA PROTEIN"/>
    <property type="match status" value="1"/>
</dbReference>
<dbReference type="Gene3D" id="2.40.170.20">
    <property type="entry name" value="TonB-dependent receptor, beta-barrel domain"/>
    <property type="match status" value="1"/>
</dbReference>
<keyword evidence="16" id="KW-1185">Reference proteome</keyword>
<evidence type="ECO:0000256" key="6">
    <source>
        <dbReference type="ARBA" id="ARBA00023077"/>
    </source>
</evidence>
<gene>
    <name evidence="15" type="ORF">ABB27_01050</name>
</gene>
<reference evidence="15 16" key="1">
    <citation type="submission" date="2015-05" db="EMBL/GenBank/DDBJ databases">
        <title>Genome sequencing and analysis of members of genus Stenotrophomonas.</title>
        <authorList>
            <person name="Patil P.P."/>
            <person name="Midha S."/>
            <person name="Patil P.B."/>
        </authorList>
    </citation>
    <scope>NUCLEOTIDE SEQUENCE [LARGE SCALE GENOMIC DNA]</scope>
    <source>
        <strain evidence="15 16">DSM 18941</strain>
    </source>
</reference>
<dbReference type="InterPro" id="IPR012910">
    <property type="entry name" value="Plug_dom"/>
</dbReference>
<evidence type="ECO:0000256" key="12">
    <source>
        <dbReference type="SAM" id="SignalP"/>
    </source>
</evidence>
<dbReference type="GO" id="GO:0009279">
    <property type="term" value="C:cell outer membrane"/>
    <property type="evidence" value="ECO:0007669"/>
    <property type="project" value="UniProtKB-SubCell"/>
</dbReference>
<keyword evidence="12" id="KW-0732">Signal</keyword>
<dbReference type="GO" id="GO:0015891">
    <property type="term" value="P:siderophore transport"/>
    <property type="evidence" value="ECO:0007669"/>
    <property type="project" value="InterPro"/>
</dbReference>
<dbReference type="CDD" id="cd01347">
    <property type="entry name" value="ligand_gated_channel"/>
    <property type="match status" value="1"/>
</dbReference>
<dbReference type="GO" id="GO:0038023">
    <property type="term" value="F:signaling receptor activity"/>
    <property type="evidence" value="ECO:0007669"/>
    <property type="project" value="InterPro"/>
</dbReference>
<evidence type="ECO:0000256" key="8">
    <source>
        <dbReference type="ARBA" id="ARBA00023170"/>
    </source>
</evidence>
<dbReference type="Pfam" id="PF07715">
    <property type="entry name" value="Plug"/>
    <property type="match status" value="1"/>
</dbReference>
<dbReference type="PANTHER" id="PTHR32552">
    <property type="entry name" value="FERRICHROME IRON RECEPTOR-RELATED"/>
    <property type="match status" value="1"/>
</dbReference>
<evidence type="ECO:0000256" key="11">
    <source>
        <dbReference type="RuleBase" id="RU003357"/>
    </source>
</evidence>
<evidence type="ECO:0000256" key="9">
    <source>
        <dbReference type="ARBA" id="ARBA00023237"/>
    </source>
</evidence>
<dbReference type="InterPro" id="IPR036942">
    <property type="entry name" value="Beta-barrel_TonB_sf"/>
</dbReference>
<comment type="subcellular location">
    <subcellularLocation>
        <location evidence="1 10">Cell outer membrane</location>
        <topology evidence="1 10">Multi-pass membrane protein</topology>
    </subcellularLocation>
</comment>
<keyword evidence="7 10" id="KW-0472">Membrane</keyword>
<protein>
    <recommendedName>
        <fullName evidence="17">TonB-dependent receptor</fullName>
    </recommendedName>
</protein>
<dbReference type="SUPFAM" id="SSF56935">
    <property type="entry name" value="Porins"/>
    <property type="match status" value="1"/>
</dbReference>
<evidence type="ECO:0000259" key="13">
    <source>
        <dbReference type="Pfam" id="PF00593"/>
    </source>
</evidence>
<dbReference type="EMBL" id="LDJJ01000004">
    <property type="protein sequence ID" value="KRG72498.1"/>
    <property type="molecule type" value="Genomic_DNA"/>
</dbReference>
<sequence length="710" mass="78832">MRFPRRSALYVFLSAVCLNAQAQSTESAVSGQTAKQATELDAIQVKGERLGLNLNLDASAGALGTKRLLDTPFSVTVVEQEDIEKRAATTLGDVFINDPSVYAAEPSATTAWWGTQIRGIGVTNHYVDGVPMMMEWGGEYPLEAVESVQALKGLGGFMYGFGSPGGIISYRTKQPTTSPMFSTTLGWRNDSAWSARVDASTRFNGPDSLGVRVNLGKDGGDAYNGAGLDREVLAIAVEQPIGDALVWHAEVLREDNKLKHEPMYFYWDSYAGDRLPRPTYDYENVRVRNSYYRAKTTNATTGLQWRVSEDWNVDFTVGGSRREHYSNKMFGNLLNEAGDYEGSVYNFAADLRSSVAQVLVNVSVETGTVRHELVFGAAMQRSWDRWGNDWYWSNDFSGNLYRRQDFISHHVPDFSFAAVSSDERQKSVFASDTLHFGEKWQAVLGARYVDYEQRDKDGEPTVDSRYATSALTPTLALIYKPVEAVSIYGSYVESLESAGRVGVDSEPPYANAGQVLDATISKQYEIGAKYQSGKLGFTTAAFRVERGAQIDQWRDGQRYLMQDGLTLYRGFEAIASYGLTENLDIGMGGLWLDASLEDLSPENAALRGNRPAGSAPRSYVGNFEYRPAPLTGFSLHGTVRYSGEQYYEDANRILIPGRTVTDLGFQYRARLAGRDATLTGNLNNVFNRKYWNLDMLGEARNASLDLRIDW</sequence>
<evidence type="ECO:0000256" key="3">
    <source>
        <dbReference type="ARBA" id="ARBA00022448"/>
    </source>
</evidence>
<evidence type="ECO:0000259" key="14">
    <source>
        <dbReference type="Pfam" id="PF07715"/>
    </source>
</evidence>
<comment type="similarity">
    <text evidence="2 10 11">Belongs to the TonB-dependent receptor family.</text>
</comment>
<dbReference type="OrthoDB" id="8732650at2"/>
<evidence type="ECO:0000313" key="16">
    <source>
        <dbReference type="Proteomes" id="UP000051863"/>
    </source>
</evidence>
<feature type="domain" description="TonB-dependent receptor-like beta-barrel" evidence="13">
    <location>
        <begin position="265"/>
        <end position="685"/>
    </location>
</feature>
<keyword evidence="6 11" id="KW-0798">TonB box</keyword>
<keyword evidence="5 10" id="KW-0812">Transmembrane</keyword>
<dbReference type="PATRIC" id="fig|405446.3.peg.2023"/>
<feature type="chain" id="PRO_5006395055" description="TonB-dependent receptor" evidence="12">
    <location>
        <begin position="23"/>
        <end position="710"/>
    </location>
</feature>
<evidence type="ECO:0000256" key="4">
    <source>
        <dbReference type="ARBA" id="ARBA00022452"/>
    </source>
</evidence>
<dbReference type="Proteomes" id="UP000051863">
    <property type="component" value="Unassembled WGS sequence"/>
</dbReference>
<keyword evidence="9 10" id="KW-0998">Cell outer membrane</keyword>
<evidence type="ECO:0000313" key="15">
    <source>
        <dbReference type="EMBL" id="KRG72498.1"/>
    </source>
</evidence>
<accession>A0A0R0D121</accession>
<evidence type="ECO:0000256" key="7">
    <source>
        <dbReference type="ARBA" id="ARBA00023136"/>
    </source>
</evidence>